<evidence type="ECO:0000313" key="7">
    <source>
        <dbReference type="Proteomes" id="UP000440367"/>
    </source>
</evidence>
<evidence type="ECO:0000313" key="6">
    <source>
        <dbReference type="Proteomes" id="UP000437068"/>
    </source>
</evidence>
<comment type="caution">
    <text evidence="2">The sequence shown here is derived from an EMBL/GenBank/DDBJ whole genome shotgun (WGS) entry which is preliminary data.</text>
</comment>
<evidence type="ECO:0000313" key="3">
    <source>
        <dbReference type="EMBL" id="KAE9221336.1"/>
    </source>
</evidence>
<dbReference type="AlphaFoldDB" id="A0A6A3RN38"/>
<gene>
    <name evidence="4" type="ORF">PF001_g22796</name>
    <name evidence="3" type="ORF">PF002_g15618</name>
    <name evidence="2" type="ORF">PF006_g22854</name>
    <name evidence="1" type="ORF">PF009_g24432</name>
</gene>
<name>A0A6A3RN38_9STRA</name>
<dbReference type="Proteomes" id="UP000437068">
    <property type="component" value="Unassembled WGS sequence"/>
</dbReference>
<organism evidence="2 8">
    <name type="scientific">Phytophthora fragariae</name>
    <dbReference type="NCBI Taxonomy" id="53985"/>
    <lineage>
        <taxon>Eukaryota</taxon>
        <taxon>Sar</taxon>
        <taxon>Stramenopiles</taxon>
        <taxon>Oomycota</taxon>
        <taxon>Peronosporomycetes</taxon>
        <taxon>Peronosporales</taxon>
        <taxon>Peronosporaceae</taxon>
        <taxon>Phytophthora</taxon>
    </lineage>
</organism>
<reference evidence="5 6" key="1">
    <citation type="submission" date="2018-08" db="EMBL/GenBank/DDBJ databases">
        <title>Genomic investigation of the strawberry pathogen Phytophthora fragariae indicates pathogenicity is determined by transcriptional variation in three key races.</title>
        <authorList>
            <person name="Adams T.M."/>
            <person name="Armitage A.D."/>
            <person name="Sobczyk M.K."/>
            <person name="Bates H.J."/>
            <person name="Dunwell J.M."/>
            <person name="Nellist C.F."/>
            <person name="Harrison R.J."/>
        </authorList>
    </citation>
    <scope>NUCLEOTIDE SEQUENCE [LARGE SCALE GENOMIC DNA]</scope>
    <source>
        <strain evidence="4 6">A4</strain>
        <strain evidence="3 7">BC-1</strain>
        <strain evidence="2 8">NOV-5</strain>
        <strain evidence="1 5">NOV-9</strain>
    </source>
</reference>
<dbReference type="EMBL" id="QXGF01002284">
    <property type="protein sequence ID" value="KAE8925359.1"/>
    <property type="molecule type" value="Genomic_DNA"/>
</dbReference>
<dbReference type="EMBL" id="QXGD01000885">
    <property type="protein sequence ID" value="KAE9221336.1"/>
    <property type="molecule type" value="Genomic_DNA"/>
</dbReference>
<evidence type="ECO:0000313" key="1">
    <source>
        <dbReference type="EMBL" id="KAE8925359.1"/>
    </source>
</evidence>
<evidence type="ECO:0000313" key="5">
    <source>
        <dbReference type="Proteomes" id="UP000429523"/>
    </source>
</evidence>
<dbReference type="EMBL" id="QXGA01002279">
    <property type="protein sequence ID" value="KAE9100657.1"/>
    <property type="molecule type" value="Genomic_DNA"/>
</dbReference>
<evidence type="ECO:0000313" key="4">
    <source>
        <dbReference type="EMBL" id="KAE9283542.1"/>
    </source>
</evidence>
<dbReference type="Proteomes" id="UP000440367">
    <property type="component" value="Unassembled WGS sequence"/>
</dbReference>
<proteinExistence type="predicted"/>
<evidence type="ECO:0008006" key="9">
    <source>
        <dbReference type="Google" id="ProtNLM"/>
    </source>
</evidence>
<dbReference type="Proteomes" id="UP000429523">
    <property type="component" value="Unassembled WGS sequence"/>
</dbReference>
<dbReference type="EMBL" id="QXGE01002247">
    <property type="protein sequence ID" value="KAE9283542.1"/>
    <property type="molecule type" value="Genomic_DNA"/>
</dbReference>
<accession>A0A6A3RN38</accession>
<protein>
    <recommendedName>
        <fullName evidence="9">Retrotransposon gag domain-containing protein</fullName>
    </recommendedName>
</protein>
<sequence>MRGHYDETYAIRFAAESGECDMSDGEGRWFEEGTGDDDFIEDGDHEFGLMMEAEYNMLKLIPYFDSENACSESAKDFWWCFETATEGFDDEIRLRMFVARMSGKVGERWCLCSRLTDFKTLKRRFYNRFIRLTKEQWVQRLLDAAQEHDELVDDWGRRIPRYCDEARFLKETLRYRVFVNGLRSDRVRRFLDWLPVHSIEVACGWVVAKGFHRPEREDCWVEPRARRYEQEVSRNCARTGGGGIHGELEEDGLAARIYGQVETVRDIQLKTQRRTEELTEYGHRVRSSTVRVDGDAKFEGWCGSAIVDGCGESYRDDRMQDCPGVVGTEDIESEPRWNGESAEVEAEAEWTVKVTERNGGHVDEVPVKLSWNGQVKDQHEFDETEDAPEEELCSVTRDHEKTVYCTEASLGALVEGTPVEDGAVCEEQGRTVSTADERECVGAATTGVQDQGNVSGAEVGTVDAECFDTVVIVIPCQKFPESCEEHAEWATVSYASFEKKTTVCRDYNAVTARCSVLVSRCEMENRSSKDGWVPVEAVPVIERWCGVPPERDKLVRVW</sequence>
<evidence type="ECO:0000313" key="8">
    <source>
        <dbReference type="Proteomes" id="UP000440732"/>
    </source>
</evidence>
<evidence type="ECO:0000313" key="2">
    <source>
        <dbReference type="EMBL" id="KAE9100657.1"/>
    </source>
</evidence>
<dbReference type="Proteomes" id="UP000440732">
    <property type="component" value="Unassembled WGS sequence"/>
</dbReference>